<reference evidence="2" key="1">
    <citation type="submission" date="2014-05" db="EMBL/GenBank/DDBJ databases">
        <title>The transcriptome of the halophilic microalga Tetraselmis sp. GSL018 isolated from the Great Salt Lake, Utah.</title>
        <authorList>
            <person name="Jinkerson R.E."/>
            <person name="D'Adamo S."/>
            <person name="Posewitz M.C."/>
        </authorList>
    </citation>
    <scope>NUCLEOTIDE SEQUENCE</scope>
    <source>
        <strain evidence="2">GSL018</strain>
    </source>
</reference>
<feature type="non-terminal residue" evidence="2">
    <location>
        <position position="727"/>
    </location>
</feature>
<feature type="region of interest" description="Disordered" evidence="1">
    <location>
        <begin position="374"/>
        <end position="396"/>
    </location>
</feature>
<dbReference type="EMBL" id="GBEZ01010196">
    <property type="protein sequence ID" value="JAC75452.1"/>
    <property type="molecule type" value="Transcribed_RNA"/>
</dbReference>
<evidence type="ECO:0000256" key="1">
    <source>
        <dbReference type="SAM" id="MobiDB-lite"/>
    </source>
</evidence>
<accession>A0A061RRD6</accession>
<proteinExistence type="predicted"/>
<dbReference type="AlphaFoldDB" id="A0A061RRD6"/>
<feature type="region of interest" description="Disordered" evidence="1">
    <location>
        <begin position="322"/>
        <end position="343"/>
    </location>
</feature>
<gene>
    <name evidence="2" type="ORF">TSPGSL018_23036</name>
</gene>
<evidence type="ECO:0000313" key="2">
    <source>
        <dbReference type="EMBL" id="JAC75452.1"/>
    </source>
</evidence>
<name>A0A061RRD6_9CHLO</name>
<feature type="compositionally biased region" description="Low complexity" evidence="1">
    <location>
        <begin position="374"/>
        <end position="388"/>
    </location>
</feature>
<organism evidence="2">
    <name type="scientific">Tetraselmis sp. GSL018</name>
    <dbReference type="NCBI Taxonomy" id="582737"/>
    <lineage>
        <taxon>Eukaryota</taxon>
        <taxon>Viridiplantae</taxon>
        <taxon>Chlorophyta</taxon>
        <taxon>core chlorophytes</taxon>
        <taxon>Chlorodendrophyceae</taxon>
        <taxon>Chlorodendrales</taxon>
        <taxon>Chlorodendraceae</taxon>
        <taxon>Tetraselmis</taxon>
    </lineage>
</organism>
<protein>
    <submittedName>
        <fullName evidence="2">Uncharacterized protein</fullName>
    </submittedName>
</protein>
<sequence>MSGPTLAEDPYGFCSIGKDVMSDNDERQTRVGPSTTEQTFLNTRLLKERLELEVGLKREGLRAVVFGVLCTCFGTAFFLSTQPTERNRSRWYAYERINASILETGTSPETLFESLVKVSDNSREFYPLSSNYVTDSLGKTLLGDAETFPNGPVELPSSRHPRLGLEWSLVARLGLLNPYDPMPRRRLIVRKRISGDSSGFSCWAWYSWGTHRFLLEYGRHNVDSDYPVLDFAFDPEKTATRLSGFNQIALRVNTTHASVYLQDAGEITLPLVDGTIPSDCPRGTGEVGDTDITLARLVYHPRFLTVSQLREIEEGGQILRDIASGRARSSPEDIDQDRSVEDHRRTQRMVKEYGDSTLSVARLTGSLAYMASDAGSGNSSDAEAAGGAPDASDYGQRLEPLANGVPAWDLSGTTAGAEDTYWQVAGPAGFSLLDASAAESAAAAATSAFRGLAEGGRDSFTISWWARAGRNPRADEVVFRGGCEGSSCEGRVRFVASFTTEGQGESAVSGWMVRFNGAPECLGQGGGVDDVCLRSPAVWCEIPDGLGYDGIWRHYALKFGFGSLPEDRSRMQMYLDGTSLCGIALDADRELIPHNPPGGLAEVRMGVPPNASDNSTSDLWLRDIRVYPRMLQGREIDAISRNPRLEECLDLDKYSDNAEWVSEFGQTCADLAEMITGGGESSAPAACRAPEFKRNCPVSCMHELAPMCFDGSPPVPKPNRSFPLGAR</sequence>